<dbReference type="GeneID" id="34559769"/>
<feature type="transmembrane region" description="Helical" evidence="2">
    <location>
        <begin position="46"/>
        <end position="69"/>
    </location>
</feature>
<evidence type="ECO:0000256" key="2">
    <source>
        <dbReference type="SAM" id="Phobius"/>
    </source>
</evidence>
<keyword evidence="4" id="KW-1185">Reference proteome</keyword>
<organism evidence="3 4">
    <name type="scientific">Colletotrichum orchidophilum</name>
    <dbReference type="NCBI Taxonomy" id="1209926"/>
    <lineage>
        <taxon>Eukaryota</taxon>
        <taxon>Fungi</taxon>
        <taxon>Dikarya</taxon>
        <taxon>Ascomycota</taxon>
        <taxon>Pezizomycotina</taxon>
        <taxon>Sordariomycetes</taxon>
        <taxon>Hypocreomycetidae</taxon>
        <taxon>Glomerellales</taxon>
        <taxon>Glomerellaceae</taxon>
        <taxon>Colletotrichum</taxon>
    </lineage>
</organism>
<evidence type="ECO:0000313" key="3">
    <source>
        <dbReference type="EMBL" id="OHE98106.1"/>
    </source>
</evidence>
<dbReference type="Proteomes" id="UP000176998">
    <property type="component" value="Unassembled WGS sequence"/>
</dbReference>
<sequence>MAPPRRSTRLSQRTQRAQEAEEAQAAQRKVHEEIWDKLSECYNHRLFLPCVAACLVWLFTVGCGVGFSIRGSLSTDGTNDSSSKAGGGGAGDGAKLMPKVIPKVQDQAKMDICSVHRGIHDLDSVSGTIDVLTFLHIDAEAILKGEPKGPGKENALRTTVSDAIVAIIQEAGGASPFGGRGSGLTPDNDHDAVRERDRVINHVRRQAALGHGMEGQGGNVEVEMTFRRLAIDAGSLLTRPDLRARYAKDVFLALRKRKSGEKRSEWMKQYCQEYWGEL</sequence>
<feature type="region of interest" description="Disordered" evidence="1">
    <location>
        <begin position="74"/>
        <end position="96"/>
    </location>
</feature>
<keyword evidence="2" id="KW-0812">Transmembrane</keyword>
<reference evidence="3 4" key="1">
    <citation type="submission" date="2016-09" db="EMBL/GenBank/DDBJ databases">
        <authorList>
            <person name="Capua I."/>
            <person name="De Benedictis P."/>
            <person name="Joannis T."/>
            <person name="Lombin L.H."/>
            <person name="Cattoli G."/>
        </authorList>
    </citation>
    <scope>NUCLEOTIDE SEQUENCE [LARGE SCALE GENOMIC DNA]</scope>
    <source>
        <strain evidence="3 4">IMI 309357</strain>
    </source>
</reference>
<feature type="region of interest" description="Disordered" evidence="1">
    <location>
        <begin position="1"/>
        <end position="24"/>
    </location>
</feature>
<gene>
    <name evidence="3" type="ORF">CORC01_06620</name>
</gene>
<protein>
    <recommendedName>
        <fullName evidence="5">Transmembrane protein</fullName>
    </recommendedName>
</protein>
<evidence type="ECO:0008006" key="5">
    <source>
        <dbReference type="Google" id="ProtNLM"/>
    </source>
</evidence>
<accession>A0A1G4B9U0</accession>
<evidence type="ECO:0000256" key="1">
    <source>
        <dbReference type="SAM" id="MobiDB-lite"/>
    </source>
</evidence>
<comment type="caution">
    <text evidence="3">The sequence shown here is derived from an EMBL/GenBank/DDBJ whole genome shotgun (WGS) entry which is preliminary data.</text>
</comment>
<evidence type="ECO:0000313" key="4">
    <source>
        <dbReference type="Proteomes" id="UP000176998"/>
    </source>
</evidence>
<name>A0A1G4B9U0_9PEZI</name>
<proteinExistence type="predicted"/>
<dbReference type="EMBL" id="MJBS01000050">
    <property type="protein sequence ID" value="OHE98106.1"/>
    <property type="molecule type" value="Genomic_DNA"/>
</dbReference>
<feature type="compositionally biased region" description="Low complexity" evidence="1">
    <location>
        <begin position="9"/>
        <end position="24"/>
    </location>
</feature>
<keyword evidence="2" id="KW-1133">Transmembrane helix</keyword>
<keyword evidence="2" id="KW-0472">Membrane</keyword>
<dbReference type="RefSeq" id="XP_022475257.1">
    <property type="nucleotide sequence ID" value="XM_022618259.1"/>
</dbReference>
<dbReference type="AlphaFoldDB" id="A0A1G4B9U0"/>